<keyword evidence="3" id="KW-1185">Reference proteome</keyword>
<name>A0ABS3CSV7_9ALTE</name>
<keyword evidence="1" id="KW-0472">Membrane</keyword>
<reference evidence="2 3" key="1">
    <citation type="submission" date="2021-03" db="EMBL/GenBank/DDBJ databases">
        <title>novel species isolated from a fishpond in China.</title>
        <authorList>
            <person name="Lu H."/>
            <person name="Cai Z."/>
        </authorList>
    </citation>
    <scope>NUCLEOTIDE SEQUENCE [LARGE SCALE GENOMIC DNA]</scope>
    <source>
        <strain evidence="2 3">Y57</strain>
    </source>
</reference>
<evidence type="ECO:0000256" key="1">
    <source>
        <dbReference type="SAM" id="Phobius"/>
    </source>
</evidence>
<accession>A0ABS3CSV7</accession>
<organism evidence="2 3">
    <name type="scientific">Bowmanella yangjiangensis</name>
    <dbReference type="NCBI Taxonomy" id="2811230"/>
    <lineage>
        <taxon>Bacteria</taxon>
        <taxon>Pseudomonadati</taxon>
        <taxon>Pseudomonadota</taxon>
        <taxon>Gammaproteobacteria</taxon>
        <taxon>Alteromonadales</taxon>
        <taxon>Alteromonadaceae</taxon>
        <taxon>Bowmanella</taxon>
    </lineage>
</organism>
<proteinExistence type="predicted"/>
<dbReference type="EMBL" id="JAFKCS010000007">
    <property type="protein sequence ID" value="MBN7820145.1"/>
    <property type="molecule type" value="Genomic_DNA"/>
</dbReference>
<gene>
    <name evidence="2" type="ORF">J0A65_09730</name>
</gene>
<feature type="transmembrane region" description="Helical" evidence="1">
    <location>
        <begin position="92"/>
        <end position="109"/>
    </location>
</feature>
<dbReference type="Proteomes" id="UP000663992">
    <property type="component" value="Unassembled WGS sequence"/>
</dbReference>
<keyword evidence="1" id="KW-1133">Transmembrane helix</keyword>
<evidence type="ECO:0000313" key="2">
    <source>
        <dbReference type="EMBL" id="MBN7820145.1"/>
    </source>
</evidence>
<comment type="caution">
    <text evidence="2">The sequence shown here is derived from an EMBL/GenBank/DDBJ whole genome shotgun (WGS) entry which is preliminary data.</text>
</comment>
<dbReference type="InterPro" id="IPR004891">
    <property type="entry name" value="Mercury-R_MerC"/>
</dbReference>
<feature type="transmembrane region" description="Helical" evidence="1">
    <location>
        <begin position="69"/>
        <end position="86"/>
    </location>
</feature>
<protein>
    <submittedName>
        <fullName evidence="2">MerC domain-containing protein</fullName>
    </submittedName>
</protein>
<dbReference type="Pfam" id="PF03203">
    <property type="entry name" value="MerC"/>
    <property type="match status" value="1"/>
</dbReference>
<sequence length="130" mass="14069">MKDILGALASALCICHCLFTPLLVALGATGLLVDSLTTEWFHLVLFIPILLLLMISLPKAHCQHKSPAPLGMAVVGITLLILSLFSHDELELIFSLGGGTSLIVAHLLNRHLLNKVRQLQPYHSASNRAC</sequence>
<dbReference type="RefSeq" id="WP_206593978.1">
    <property type="nucleotide sequence ID" value="NZ_JAFKCS010000007.1"/>
</dbReference>
<evidence type="ECO:0000313" key="3">
    <source>
        <dbReference type="Proteomes" id="UP000663992"/>
    </source>
</evidence>
<feature type="transmembrane region" description="Helical" evidence="1">
    <location>
        <begin position="40"/>
        <end position="57"/>
    </location>
</feature>
<keyword evidence="1" id="KW-0812">Transmembrane</keyword>